<dbReference type="EMBL" id="JAVIZX010000001">
    <property type="protein sequence ID" value="MDR6216194.1"/>
    <property type="molecule type" value="Genomic_DNA"/>
</dbReference>
<dbReference type="Proteomes" id="UP001267710">
    <property type="component" value="Unassembled WGS sequence"/>
</dbReference>
<name>A0ABU1IG43_9BURK</name>
<organism evidence="1 2">
    <name type="scientific">Paracidovorax wautersii</name>
    <dbReference type="NCBI Taxonomy" id="1177982"/>
    <lineage>
        <taxon>Bacteria</taxon>
        <taxon>Pseudomonadati</taxon>
        <taxon>Pseudomonadota</taxon>
        <taxon>Betaproteobacteria</taxon>
        <taxon>Burkholderiales</taxon>
        <taxon>Comamonadaceae</taxon>
        <taxon>Paracidovorax</taxon>
    </lineage>
</organism>
<protein>
    <submittedName>
        <fullName evidence="1">Uncharacterized protein</fullName>
    </submittedName>
</protein>
<dbReference type="RefSeq" id="WP_309831417.1">
    <property type="nucleotide sequence ID" value="NZ_JAVIZX010000001.1"/>
</dbReference>
<evidence type="ECO:0000313" key="2">
    <source>
        <dbReference type="Proteomes" id="UP001267710"/>
    </source>
</evidence>
<reference evidence="1 2" key="1">
    <citation type="submission" date="2023-08" db="EMBL/GenBank/DDBJ databases">
        <title>Functional and genomic diversity of the sorghum phyllosphere microbiome.</title>
        <authorList>
            <person name="Shade A."/>
        </authorList>
    </citation>
    <scope>NUCLEOTIDE SEQUENCE [LARGE SCALE GENOMIC DNA]</scope>
    <source>
        <strain evidence="1 2">SORGH_AS_0335</strain>
    </source>
</reference>
<sequence>MTRDDVIRMAQEAGIDFQSHYGVGNRLNLSTQGSQSITRMERFAALVADAEREKSCAELWKQIDAVRYHCSDATKQDVAVRALRDAIDAIRASGTA</sequence>
<gene>
    <name evidence="1" type="ORF">QE399_003883</name>
</gene>
<proteinExistence type="predicted"/>
<keyword evidence="2" id="KW-1185">Reference proteome</keyword>
<comment type="caution">
    <text evidence="1">The sequence shown here is derived from an EMBL/GenBank/DDBJ whole genome shotgun (WGS) entry which is preliminary data.</text>
</comment>
<evidence type="ECO:0000313" key="1">
    <source>
        <dbReference type="EMBL" id="MDR6216194.1"/>
    </source>
</evidence>
<accession>A0ABU1IG43</accession>